<dbReference type="Pfam" id="PF07690">
    <property type="entry name" value="MFS_1"/>
    <property type="match status" value="1"/>
</dbReference>
<feature type="transmembrane region" description="Helical" evidence="6">
    <location>
        <begin position="326"/>
        <end position="347"/>
    </location>
</feature>
<gene>
    <name evidence="8" type="ORF">BYL167_LOCUS56497</name>
</gene>
<evidence type="ECO:0000256" key="1">
    <source>
        <dbReference type="ARBA" id="ARBA00004141"/>
    </source>
</evidence>
<evidence type="ECO:0000256" key="2">
    <source>
        <dbReference type="ARBA" id="ARBA00022448"/>
    </source>
</evidence>
<evidence type="ECO:0000256" key="4">
    <source>
        <dbReference type="ARBA" id="ARBA00022989"/>
    </source>
</evidence>
<dbReference type="GO" id="GO:0022857">
    <property type="term" value="F:transmembrane transporter activity"/>
    <property type="evidence" value="ECO:0007669"/>
    <property type="project" value="InterPro"/>
</dbReference>
<feature type="transmembrane region" description="Helical" evidence="6">
    <location>
        <begin position="212"/>
        <end position="230"/>
    </location>
</feature>
<evidence type="ECO:0000256" key="5">
    <source>
        <dbReference type="ARBA" id="ARBA00023136"/>
    </source>
</evidence>
<dbReference type="PROSITE" id="PS50850">
    <property type="entry name" value="MFS"/>
    <property type="match status" value="1"/>
</dbReference>
<feature type="domain" description="Major facilitator superfamily (MFS) profile" evidence="7">
    <location>
        <begin position="1"/>
        <end position="354"/>
    </location>
</feature>
<dbReference type="GO" id="GO:0016020">
    <property type="term" value="C:membrane"/>
    <property type="evidence" value="ECO:0007669"/>
    <property type="project" value="UniProtKB-SubCell"/>
</dbReference>
<dbReference type="Gene3D" id="1.20.1250.20">
    <property type="entry name" value="MFS general substrate transporter like domains"/>
    <property type="match status" value="1"/>
</dbReference>
<sequence length="355" mass="39669">MAFAGGGNLILDTAVYLEFLPGKYQWSLTFMAAWWGIGQMVASLVAWPFMAMYSCDNKHDCTNTNNSGWRYTFYTLGGFVFILSILRVVVIRMKESPKWLLSQNKDAEVVQIIHEIAQEAGKQSSLTLQQLESFGSVRKTSDVKQYQPMIVIRNIRGLFPNWRMGCSTLLNMSSWALIGLAYPLYNVFLPYYLRSRGAIVGDDSIYTTYRNYAITNVCTIFGPMVAGVLVENHYLGRRYTMSIGALLTMTFLFAYTTVRTAAQNLAFACMISFCLNIYYGTLYAYTPEVLPSEYRGTGNAIIVACNRIMGIVAAIVGMYADLSSNVPIYVCAATFGGLAFISFLFPFEPRGRTSG</sequence>
<feature type="transmembrane region" description="Helical" evidence="6">
    <location>
        <begin position="264"/>
        <end position="285"/>
    </location>
</feature>
<dbReference type="InterPro" id="IPR036259">
    <property type="entry name" value="MFS_trans_sf"/>
</dbReference>
<feature type="transmembrane region" description="Helical" evidence="6">
    <location>
        <begin position="32"/>
        <end position="51"/>
    </location>
</feature>
<dbReference type="SUPFAM" id="SSF103473">
    <property type="entry name" value="MFS general substrate transporter"/>
    <property type="match status" value="1"/>
</dbReference>
<proteinExistence type="predicted"/>
<accession>A0A8S3E6N4</accession>
<dbReference type="PANTHER" id="PTHR23511">
    <property type="entry name" value="SYNAPTIC VESICLE GLYCOPROTEIN 2"/>
    <property type="match status" value="1"/>
</dbReference>
<dbReference type="Proteomes" id="UP000681967">
    <property type="component" value="Unassembled WGS sequence"/>
</dbReference>
<feature type="transmembrane region" description="Helical" evidence="6">
    <location>
        <begin position="71"/>
        <end position="90"/>
    </location>
</feature>
<dbReference type="AlphaFoldDB" id="A0A8S3E6N4"/>
<feature type="transmembrane region" description="Helical" evidence="6">
    <location>
        <begin position="169"/>
        <end position="192"/>
    </location>
</feature>
<comment type="subcellular location">
    <subcellularLocation>
        <location evidence="1">Membrane</location>
        <topology evidence="1">Multi-pass membrane protein</topology>
    </subcellularLocation>
</comment>
<evidence type="ECO:0000313" key="8">
    <source>
        <dbReference type="EMBL" id="CAF5037054.1"/>
    </source>
</evidence>
<dbReference type="InterPro" id="IPR020846">
    <property type="entry name" value="MFS_dom"/>
</dbReference>
<evidence type="ECO:0000256" key="6">
    <source>
        <dbReference type="SAM" id="Phobius"/>
    </source>
</evidence>
<comment type="caution">
    <text evidence="8">The sequence shown here is derived from an EMBL/GenBank/DDBJ whole genome shotgun (WGS) entry which is preliminary data.</text>
</comment>
<feature type="transmembrane region" description="Helical" evidence="6">
    <location>
        <begin position="297"/>
        <end position="320"/>
    </location>
</feature>
<protein>
    <recommendedName>
        <fullName evidence="7">Major facilitator superfamily (MFS) profile domain-containing protein</fullName>
    </recommendedName>
</protein>
<evidence type="ECO:0000313" key="9">
    <source>
        <dbReference type="Proteomes" id="UP000681967"/>
    </source>
</evidence>
<dbReference type="InterPro" id="IPR011701">
    <property type="entry name" value="MFS"/>
</dbReference>
<keyword evidence="3 6" id="KW-0812">Transmembrane</keyword>
<organism evidence="8 9">
    <name type="scientific">Rotaria magnacalcarata</name>
    <dbReference type="NCBI Taxonomy" id="392030"/>
    <lineage>
        <taxon>Eukaryota</taxon>
        <taxon>Metazoa</taxon>
        <taxon>Spiralia</taxon>
        <taxon>Gnathifera</taxon>
        <taxon>Rotifera</taxon>
        <taxon>Eurotatoria</taxon>
        <taxon>Bdelloidea</taxon>
        <taxon>Philodinida</taxon>
        <taxon>Philodinidae</taxon>
        <taxon>Rotaria</taxon>
    </lineage>
</organism>
<keyword evidence="2" id="KW-0813">Transport</keyword>
<evidence type="ECO:0000256" key="3">
    <source>
        <dbReference type="ARBA" id="ARBA00022692"/>
    </source>
</evidence>
<feature type="transmembrane region" description="Helical" evidence="6">
    <location>
        <begin position="239"/>
        <end position="258"/>
    </location>
</feature>
<dbReference type="EMBL" id="CAJOBH010223148">
    <property type="protein sequence ID" value="CAF5037054.1"/>
    <property type="molecule type" value="Genomic_DNA"/>
</dbReference>
<keyword evidence="4 6" id="KW-1133">Transmembrane helix</keyword>
<evidence type="ECO:0000259" key="7">
    <source>
        <dbReference type="PROSITE" id="PS50850"/>
    </source>
</evidence>
<name>A0A8S3E6N4_9BILA</name>
<keyword evidence="5 6" id="KW-0472">Membrane</keyword>
<reference evidence="8" key="1">
    <citation type="submission" date="2021-02" db="EMBL/GenBank/DDBJ databases">
        <authorList>
            <person name="Nowell W R."/>
        </authorList>
    </citation>
    <scope>NUCLEOTIDE SEQUENCE</scope>
</reference>
<dbReference type="PANTHER" id="PTHR23511:SF4">
    <property type="entry name" value="MAJOR FACILITATOR SUPERFAMILY (MFS) PROFILE DOMAIN-CONTAINING PROTEIN"/>
    <property type="match status" value="1"/>
</dbReference>